<protein>
    <recommendedName>
        <fullName evidence="3">Oxidoreductase</fullName>
    </recommendedName>
</protein>
<keyword evidence="2" id="KW-1185">Reference proteome</keyword>
<evidence type="ECO:0008006" key="3">
    <source>
        <dbReference type="Google" id="ProtNLM"/>
    </source>
</evidence>
<reference evidence="2" key="1">
    <citation type="journal article" date="2019" name="Int. J. Syst. Evol. Microbiol.">
        <title>The Global Catalogue of Microorganisms (GCM) 10K type strain sequencing project: providing services to taxonomists for standard genome sequencing and annotation.</title>
        <authorList>
            <consortium name="The Broad Institute Genomics Platform"/>
            <consortium name="The Broad Institute Genome Sequencing Center for Infectious Disease"/>
            <person name="Wu L."/>
            <person name="Ma J."/>
        </authorList>
    </citation>
    <scope>NUCLEOTIDE SEQUENCE [LARGE SCALE GENOMIC DNA]</scope>
    <source>
        <strain evidence="2">NBRC 108725</strain>
    </source>
</reference>
<dbReference type="EMBL" id="AP027731">
    <property type="protein sequence ID" value="BDZ44270.1"/>
    <property type="molecule type" value="Genomic_DNA"/>
</dbReference>
<dbReference type="Gene3D" id="3.40.50.720">
    <property type="entry name" value="NAD(P)-binding Rossmann-like Domain"/>
    <property type="match status" value="1"/>
</dbReference>
<evidence type="ECO:0000313" key="1">
    <source>
        <dbReference type="EMBL" id="BDZ44270.1"/>
    </source>
</evidence>
<accession>A0ABM8G7W7</accession>
<proteinExistence type="predicted"/>
<evidence type="ECO:0000313" key="2">
    <source>
        <dbReference type="Proteomes" id="UP001321498"/>
    </source>
</evidence>
<sequence>MIEIAPGMVKTEEFALRRFGGDQTRADKVYAGVDNPLTGEDVANVIVYAVELPGHVNLDSVTVRPVAQAARDKVIRGPLEVKAG</sequence>
<dbReference type="Proteomes" id="UP001321498">
    <property type="component" value="Chromosome"/>
</dbReference>
<organism evidence="1 2">
    <name type="scientific">Naasia aerilata</name>
    <dbReference type="NCBI Taxonomy" id="1162966"/>
    <lineage>
        <taxon>Bacteria</taxon>
        <taxon>Bacillati</taxon>
        <taxon>Actinomycetota</taxon>
        <taxon>Actinomycetes</taxon>
        <taxon>Micrococcales</taxon>
        <taxon>Microbacteriaceae</taxon>
        <taxon>Naasia</taxon>
    </lineage>
</organism>
<name>A0ABM8G7W7_9MICO</name>
<gene>
    <name evidence="1" type="ORF">GCM10025866_01790</name>
</gene>